<dbReference type="SUPFAM" id="SSF57997">
    <property type="entry name" value="Tropomyosin"/>
    <property type="match status" value="1"/>
</dbReference>
<dbReference type="GeneID" id="495960"/>
<evidence type="ECO:0000313" key="6">
    <source>
        <dbReference type="RefSeq" id="NP_001088696.1"/>
    </source>
</evidence>
<feature type="region of interest" description="Disordered" evidence="2">
    <location>
        <begin position="1"/>
        <end position="34"/>
    </location>
</feature>
<proteinExistence type="evidence at transcript level"/>
<keyword evidence="3" id="KW-0812">Transmembrane</keyword>
<dbReference type="OrthoDB" id="9907187at2759"/>
<reference evidence="6" key="4">
    <citation type="submission" date="2025-04" db="UniProtKB">
        <authorList>
            <consortium name="RefSeq"/>
        </authorList>
    </citation>
    <scope>IDENTIFICATION</scope>
</reference>
<name>Q5PQ73_XENLA</name>
<feature type="transmembrane region" description="Helical" evidence="3">
    <location>
        <begin position="60"/>
        <end position="77"/>
    </location>
</feature>
<evidence type="ECO:0000313" key="4">
    <source>
        <dbReference type="EMBL" id="AAH87334.1"/>
    </source>
</evidence>
<dbReference type="KEGG" id="xla:495960"/>
<reference evidence="6" key="1">
    <citation type="journal article" date="2002" name="Dev. Dyn.">
        <title>Genetic and genomic tools for Xenopus research: The NIH Xenopus initiative.</title>
        <authorList>
            <person name="Klein S.L."/>
            <person name="Strausberg R.L."/>
            <person name="Wagner L."/>
            <person name="Pontius J."/>
            <person name="Clifton S.W."/>
            <person name="Richardson P."/>
        </authorList>
    </citation>
    <scope>NUCLEOTIDE SEQUENCE</scope>
</reference>
<dbReference type="CTD" id="495960"/>
<gene>
    <name evidence="6 7" type="primary">ikbip.S</name>
    <name evidence="6" type="synonym">ikbip</name>
    <name evidence="6" type="synonym">ikbip.L</name>
    <name evidence="6" type="synonym">ikip</name>
    <name evidence="4" type="synonym">LOC495960</name>
</gene>
<dbReference type="RefSeq" id="NP_001088696.1">
    <property type="nucleotide sequence ID" value="NM_001095227.1"/>
</dbReference>
<keyword evidence="5" id="KW-1185">Reference proteome</keyword>
<dbReference type="DNASU" id="495960"/>
<dbReference type="AGR" id="Xenbase:XB-GENE-1016805"/>
<evidence type="ECO:0000256" key="1">
    <source>
        <dbReference type="SAM" id="Coils"/>
    </source>
</evidence>
<reference evidence="5" key="3">
    <citation type="submission" date="2024-06" db="UniProtKB">
        <authorList>
            <consortium name="RefSeq"/>
        </authorList>
    </citation>
    <scope>NUCLEOTIDE SEQUENCE [LARGE SCALE GENOMIC DNA]</scope>
    <source>
        <strain evidence="5">J_2021</strain>
    </source>
</reference>
<feature type="compositionally biased region" description="Polar residues" evidence="2">
    <location>
        <begin position="21"/>
        <end position="31"/>
    </location>
</feature>
<evidence type="ECO:0000256" key="3">
    <source>
        <dbReference type="SAM" id="Phobius"/>
    </source>
</evidence>
<dbReference type="Proteomes" id="UP000186698">
    <property type="component" value="Chromosome 3S"/>
</dbReference>
<dbReference type="EMBL" id="BC087334">
    <property type="protein sequence ID" value="AAH87334.1"/>
    <property type="molecule type" value="mRNA"/>
</dbReference>
<protein>
    <submittedName>
        <fullName evidence="6">IKBKB interacting protein S homeolog</fullName>
    </submittedName>
    <submittedName>
        <fullName evidence="4">LOC495960 protein</fullName>
    </submittedName>
</protein>
<dbReference type="Bgee" id="495960">
    <property type="expression patterns" value="Expressed in internal ear and 19 other cell types or tissues"/>
</dbReference>
<evidence type="ECO:0000313" key="5">
    <source>
        <dbReference type="Proteomes" id="UP000186698"/>
    </source>
</evidence>
<dbReference type="PANTHER" id="PTHR21734:SF10">
    <property type="entry name" value="INHIBITOR OF NUCLEAR FACTOR KAPPA-B KINASE-INTERACTING PROTEIN"/>
    <property type="match status" value="1"/>
</dbReference>
<dbReference type="InterPro" id="IPR024152">
    <property type="entry name" value="Inh_kappa-B_kinase-int"/>
</dbReference>
<reference evidence="4" key="2">
    <citation type="submission" date="2004-12" db="EMBL/GenBank/DDBJ databases">
        <authorList>
            <consortium name="NIH - Xenopus Gene Collection (XGC) project"/>
        </authorList>
    </citation>
    <scope>NUCLEOTIDE SEQUENCE [LARGE SCALE MRNA]</scope>
    <source>
        <tissue evidence="4">Testis</tissue>
    </source>
</reference>
<dbReference type="PANTHER" id="PTHR21734">
    <property type="entry name" value="INHIBITOR OF NUCLEAR FACTOR KAPPA-B KINASE-INTERACTING PROTEIN"/>
    <property type="match status" value="1"/>
</dbReference>
<keyword evidence="3" id="KW-0472">Membrane</keyword>
<evidence type="ECO:0000313" key="7">
    <source>
        <dbReference type="Xenbase" id="XB-GENE-1016805"/>
    </source>
</evidence>
<sequence length="357" mass="39857">MSNEVKQRKKGASSKELRSSPGCSQTSGHQLQQDELKGKVKAGPLVEAGRGSLCLEPRTVLCLLCLAICASLSWLVFQQSQKFAVMEEKYQILEKKSEVVSELEGQVNAMFGKLKHTEETVKNLGDLQIVKQLKIDIENIEKWSSLNSGKRHQLEGNVTTLQEAVAQIEHSTATISKEVSMKIGAVKTDVRRISGLESDVQLLMESVQELEEKLAKVEKKTVESIGGMLAGSIDRISSLKSSVSRNSDRIDLMKEKLSQLRENFSGNSERLLNLESDRLKVMKAVNFATDLKPKVFTLRKDFQNLDNMINELSSRIGRLAADLLSRERDITLLNDKLYNLTQIKSDILDLSDKIGHS</sequence>
<keyword evidence="1" id="KW-0175">Coiled coil</keyword>
<keyword evidence="3" id="KW-1133">Transmembrane helix</keyword>
<dbReference type="AlphaFoldDB" id="Q5PQ73"/>
<dbReference type="Xenbase" id="XB-GENE-1016805">
    <property type="gene designation" value="ikbip.S"/>
</dbReference>
<organism evidence="4">
    <name type="scientific">Xenopus laevis</name>
    <name type="common">African clawed frog</name>
    <dbReference type="NCBI Taxonomy" id="8355"/>
    <lineage>
        <taxon>Eukaryota</taxon>
        <taxon>Metazoa</taxon>
        <taxon>Chordata</taxon>
        <taxon>Craniata</taxon>
        <taxon>Vertebrata</taxon>
        <taxon>Euteleostomi</taxon>
        <taxon>Amphibia</taxon>
        <taxon>Batrachia</taxon>
        <taxon>Anura</taxon>
        <taxon>Pipoidea</taxon>
        <taxon>Pipidae</taxon>
        <taxon>Xenopodinae</taxon>
        <taxon>Xenopus</taxon>
        <taxon>Xenopus</taxon>
    </lineage>
</organism>
<feature type="coiled-coil region" evidence="1">
    <location>
        <begin position="193"/>
        <end position="263"/>
    </location>
</feature>
<accession>Q5PQ73</accession>
<evidence type="ECO:0000256" key="2">
    <source>
        <dbReference type="SAM" id="MobiDB-lite"/>
    </source>
</evidence>